<feature type="compositionally biased region" description="Polar residues" evidence="4">
    <location>
        <begin position="92"/>
        <end position="109"/>
    </location>
</feature>
<proteinExistence type="predicted"/>
<dbReference type="PROSITE" id="PS51292">
    <property type="entry name" value="ZF_RING_CH"/>
    <property type="match status" value="1"/>
</dbReference>
<dbReference type="SMART" id="SM00744">
    <property type="entry name" value="RINGv"/>
    <property type="match status" value="1"/>
</dbReference>
<feature type="transmembrane region" description="Helical" evidence="5">
    <location>
        <begin position="314"/>
        <end position="344"/>
    </location>
</feature>
<dbReference type="GO" id="GO:0008270">
    <property type="term" value="F:zinc ion binding"/>
    <property type="evidence" value="ECO:0007669"/>
    <property type="project" value="UniProtKB-KW"/>
</dbReference>
<protein>
    <recommendedName>
        <fullName evidence="6">RING-CH-type domain-containing protein</fullName>
    </recommendedName>
</protein>
<feature type="transmembrane region" description="Helical" evidence="5">
    <location>
        <begin position="271"/>
        <end position="293"/>
    </location>
</feature>
<reference evidence="8" key="2">
    <citation type="submission" date="2013-12" db="EMBL/GenBank/DDBJ databases">
        <title>Evolution of pathogenesis and genome organization in the Tremellales.</title>
        <authorList>
            <person name="Cuomo C."/>
            <person name="Litvintseva A."/>
            <person name="Heitman J."/>
            <person name="Chen Y."/>
            <person name="Sun S."/>
            <person name="Springer D."/>
            <person name="Dromer F."/>
            <person name="Young S."/>
            <person name="Zeng Q."/>
            <person name="Chapman S."/>
            <person name="Gujja S."/>
            <person name="Saif S."/>
            <person name="Birren B."/>
        </authorList>
    </citation>
    <scope>NUCLEOTIDE SEQUENCE [LARGE SCALE GENOMIC DNA]</scope>
    <source>
        <strain evidence="8">BCC8398</strain>
    </source>
</reference>
<dbReference type="PANTHER" id="PTHR46347">
    <property type="entry name" value="RING/FYVE/PHD ZINC FINGER SUPERFAMILY PROTEIN"/>
    <property type="match status" value="1"/>
</dbReference>
<gene>
    <name evidence="7" type="ORF">I316_05889</name>
</gene>
<evidence type="ECO:0000256" key="1">
    <source>
        <dbReference type="ARBA" id="ARBA00022723"/>
    </source>
</evidence>
<name>A0A1B9GN38_9TREE</name>
<sequence>MEEQERPPRPLFSSPATGWAAGPPLHINTNTNAENSSWNADWEEEQHVEASLPSTPLAHDYDQPSITKYESVEHDPPFRYQNLEYPARTRSGPGNSAERSSIAEEQSSTLEDEPELSPGARGPQQHHDRQHAASEEEEEEEEEENHREADDVDEGGEKTCRICFTGPDEDGEEITMGRMISPCLCTGSMRYVHGTLVSGLATSRPILILSTGITFLSITLTVGQILHSMLNKSPAIHRSLLRNYDLRWSPPSILDVITGRDNDVFDGGGNVMIVGGGGTLAFDVFVASIKTFFELSRSFSNSQDRLSEILSLPYPMASFVLGLVIRFMLGIAVMGSMSFLSLLLSLSLFGPLQLANGLRGAGFLGNFGGVRRRIRADTTAGGGGRGPSIGTIMIVGMVLIGAINSLVQVYGGVQSLTGRLLKYVETQILEVNPQELQKEKLRREKERGERARRWWVRWLVQKRWKNAMGWKEVYVRARFRLISLIEGIKGAVRRLAVGGRGGEGGEEE</sequence>
<dbReference type="STRING" id="1296120.A0A1B9GN38"/>
<evidence type="ECO:0000256" key="5">
    <source>
        <dbReference type="SAM" id="Phobius"/>
    </source>
</evidence>
<keyword evidence="3" id="KW-0862">Zinc</keyword>
<evidence type="ECO:0000313" key="7">
    <source>
        <dbReference type="EMBL" id="OCF32462.1"/>
    </source>
</evidence>
<evidence type="ECO:0000313" key="8">
    <source>
        <dbReference type="Proteomes" id="UP000092666"/>
    </source>
</evidence>
<keyword evidence="5" id="KW-0472">Membrane</keyword>
<dbReference type="Proteomes" id="UP000092666">
    <property type="component" value="Unassembled WGS sequence"/>
</dbReference>
<dbReference type="InterPro" id="IPR011016">
    <property type="entry name" value="Znf_RING-CH"/>
</dbReference>
<keyword evidence="5" id="KW-0812">Transmembrane</keyword>
<feature type="transmembrane region" description="Helical" evidence="5">
    <location>
        <begin position="389"/>
        <end position="413"/>
    </location>
</feature>
<keyword evidence="5" id="KW-1133">Transmembrane helix</keyword>
<dbReference type="Gene3D" id="3.30.40.10">
    <property type="entry name" value="Zinc/RING finger domain, C3HC4 (zinc finger)"/>
    <property type="match status" value="1"/>
</dbReference>
<dbReference type="EMBL" id="KI669508">
    <property type="protein sequence ID" value="OCF32462.1"/>
    <property type="molecule type" value="Genomic_DNA"/>
</dbReference>
<evidence type="ECO:0000256" key="2">
    <source>
        <dbReference type="ARBA" id="ARBA00022771"/>
    </source>
</evidence>
<dbReference type="AlphaFoldDB" id="A0A1B9GN38"/>
<evidence type="ECO:0000256" key="3">
    <source>
        <dbReference type="ARBA" id="ARBA00022833"/>
    </source>
</evidence>
<feature type="compositionally biased region" description="Polar residues" evidence="4">
    <location>
        <begin position="27"/>
        <end position="39"/>
    </location>
</feature>
<dbReference type="PANTHER" id="PTHR46347:SF1">
    <property type="entry name" value="RING_FYVE_PHD ZINC FINGER SUPERFAMILY PROTEIN"/>
    <property type="match status" value="1"/>
</dbReference>
<evidence type="ECO:0000256" key="4">
    <source>
        <dbReference type="SAM" id="MobiDB-lite"/>
    </source>
</evidence>
<feature type="transmembrane region" description="Helical" evidence="5">
    <location>
        <begin position="206"/>
        <end position="226"/>
    </location>
</feature>
<keyword evidence="8" id="KW-1185">Reference proteome</keyword>
<dbReference type="SUPFAM" id="SSF57850">
    <property type="entry name" value="RING/U-box"/>
    <property type="match status" value="1"/>
</dbReference>
<feature type="compositionally biased region" description="Basic and acidic residues" evidence="4">
    <location>
        <begin position="144"/>
        <end position="154"/>
    </location>
</feature>
<evidence type="ECO:0000259" key="6">
    <source>
        <dbReference type="PROSITE" id="PS51292"/>
    </source>
</evidence>
<accession>A0A1B9GN38</accession>
<feature type="domain" description="RING-CH-type" evidence="6">
    <location>
        <begin position="152"/>
        <end position="226"/>
    </location>
</feature>
<feature type="compositionally biased region" description="Basic and acidic residues" evidence="4">
    <location>
        <begin position="125"/>
        <end position="134"/>
    </location>
</feature>
<dbReference type="InterPro" id="IPR013083">
    <property type="entry name" value="Znf_RING/FYVE/PHD"/>
</dbReference>
<dbReference type="Pfam" id="PF12906">
    <property type="entry name" value="RINGv"/>
    <property type="match status" value="1"/>
</dbReference>
<keyword evidence="2" id="KW-0863">Zinc-finger</keyword>
<organism evidence="7 8">
    <name type="scientific">Kwoniella heveanensis BCC8398</name>
    <dbReference type="NCBI Taxonomy" id="1296120"/>
    <lineage>
        <taxon>Eukaryota</taxon>
        <taxon>Fungi</taxon>
        <taxon>Dikarya</taxon>
        <taxon>Basidiomycota</taxon>
        <taxon>Agaricomycotina</taxon>
        <taxon>Tremellomycetes</taxon>
        <taxon>Tremellales</taxon>
        <taxon>Cryptococcaceae</taxon>
        <taxon>Kwoniella</taxon>
    </lineage>
</organism>
<feature type="region of interest" description="Disordered" evidence="4">
    <location>
        <begin position="1"/>
        <end position="154"/>
    </location>
</feature>
<keyword evidence="1" id="KW-0479">Metal-binding</keyword>
<dbReference type="OrthoDB" id="264354at2759"/>
<reference evidence="7 8" key="1">
    <citation type="submission" date="2013-07" db="EMBL/GenBank/DDBJ databases">
        <title>The Genome Sequence of Cryptococcus heveanensis BCC8398.</title>
        <authorList>
            <consortium name="The Broad Institute Genome Sequencing Platform"/>
            <person name="Cuomo C."/>
            <person name="Litvintseva A."/>
            <person name="Chen Y."/>
            <person name="Heitman J."/>
            <person name="Sun S."/>
            <person name="Springer D."/>
            <person name="Dromer F."/>
            <person name="Young S.K."/>
            <person name="Zeng Q."/>
            <person name="Gargeya S."/>
            <person name="Fitzgerald M."/>
            <person name="Abouelleil A."/>
            <person name="Alvarado L."/>
            <person name="Berlin A.M."/>
            <person name="Chapman S.B."/>
            <person name="Dewar J."/>
            <person name="Goldberg J."/>
            <person name="Griggs A."/>
            <person name="Gujja S."/>
            <person name="Hansen M."/>
            <person name="Howarth C."/>
            <person name="Imamovic A."/>
            <person name="Larimer J."/>
            <person name="McCowan C."/>
            <person name="Murphy C."/>
            <person name="Pearson M."/>
            <person name="Priest M."/>
            <person name="Roberts A."/>
            <person name="Saif S."/>
            <person name="Shea T."/>
            <person name="Sykes S."/>
            <person name="Wortman J."/>
            <person name="Nusbaum C."/>
            <person name="Birren B."/>
        </authorList>
    </citation>
    <scope>NUCLEOTIDE SEQUENCE [LARGE SCALE GENOMIC DNA]</scope>
    <source>
        <strain evidence="7 8">BCC8398</strain>
    </source>
</reference>